<gene>
    <name evidence="3" type="ORF">MACH26_08660</name>
</gene>
<evidence type="ECO:0000256" key="1">
    <source>
        <dbReference type="ARBA" id="ARBA00022723"/>
    </source>
</evidence>
<dbReference type="SUPFAM" id="SSF54593">
    <property type="entry name" value="Glyoxalase/Bleomycin resistance protein/Dihydroxybiphenyl dioxygenase"/>
    <property type="match status" value="1"/>
</dbReference>
<dbReference type="InterPro" id="IPR004360">
    <property type="entry name" value="Glyas_Fos-R_dOase_dom"/>
</dbReference>
<feature type="domain" description="VOC" evidence="2">
    <location>
        <begin position="4"/>
        <end position="127"/>
    </location>
</feature>
<evidence type="ECO:0000313" key="4">
    <source>
        <dbReference type="Proteomes" id="UP001333710"/>
    </source>
</evidence>
<dbReference type="InterPro" id="IPR029068">
    <property type="entry name" value="Glyas_Bleomycin-R_OHBP_Dase"/>
</dbReference>
<dbReference type="CDD" id="cd08352">
    <property type="entry name" value="VOC_Bs_YwkD_like"/>
    <property type="match status" value="1"/>
</dbReference>
<dbReference type="RefSeq" id="WP_338291311.1">
    <property type="nucleotide sequence ID" value="NZ_AP027272.1"/>
</dbReference>
<dbReference type="InterPro" id="IPR037478">
    <property type="entry name" value="YwkD-like_dom"/>
</dbReference>
<reference evidence="3" key="1">
    <citation type="submission" date="2023-01" db="EMBL/GenBank/DDBJ databases">
        <title>Complete genome sequence of Planctobacterium marinum strain Dej080120_11.</title>
        <authorList>
            <person name="Ueki S."/>
            <person name="Maruyama F."/>
        </authorList>
    </citation>
    <scope>NUCLEOTIDE SEQUENCE</scope>
    <source>
        <strain evidence="3">Dej080120_11</strain>
    </source>
</reference>
<dbReference type="GO" id="GO:0046872">
    <property type="term" value="F:metal ion binding"/>
    <property type="evidence" value="ECO:0007669"/>
    <property type="project" value="UniProtKB-KW"/>
</dbReference>
<name>A0AA48KTG0_9ALTE</name>
<dbReference type="Proteomes" id="UP001333710">
    <property type="component" value="Chromosome"/>
</dbReference>
<sequence length="131" mass="15304">MLSGMHHVAIICSDYRRAKQFYSEILGLRIVAENYREERDSYKLDLLLPDGTQIELFSFPEPPSRPSQPEACGLRHLCFRTENLEDSIRHLKTHDVEVEPVRVDPYTGARFTFFQDPDGLPLELYEIIQHK</sequence>
<dbReference type="Pfam" id="PF00903">
    <property type="entry name" value="Glyoxalase"/>
    <property type="match status" value="1"/>
</dbReference>
<evidence type="ECO:0000313" key="3">
    <source>
        <dbReference type="EMBL" id="BDX05345.1"/>
    </source>
</evidence>
<dbReference type="PANTHER" id="PTHR36113">
    <property type="entry name" value="LYASE, PUTATIVE-RELATED-RELATED"/>
    <property type="match status" value="1"/>
</dbReference>
<dbReference type="PANTHER" id="PTHR36113:SF6">
    <property type="entry name" value="FOSFOMYCIN RESISTANCE PROTEIN FOSX"/>
    <property type="match status" value="1"/>
</dbReference>
<accession>A0AA48KTG0</accession>
<dbReference type="PROSITE" id="PS51819">
    <property type="entry name" value="VOC"/>
    <property type="match status" value="1"/>
</dbReference>
<keyword evidence="1" id="KW-0479">Metal-binding</keyword>
<dbReference type="NCBIfam" id="NF008551">
    <property type="entry name" value="PRK11478.1"/>
    <property type="match status" value="1"/>
</dbReference>
<dbReference type="AlphaFoldDB" id="A0AA48KTG0"/>
<dbReference type="KEGG" id="pmaw:MACH26_08660"/>
<keyword evidence="4" id="KW-1185">Reference proteome</keyword>
<dbReference type="Gene3D" id="3.10.180.10">
    <property type="entry name" value="2,3-Dihydroxybiphenyl 1,2-Dioxygenase, domain 1"/>
    <property type="match status" value="1"/>
</dbReference>
<protein>
    <submittedName>
        <fullName evidence="3">VOC family protein</fullName>
    </submittedName>
</protein>
<organism evidence="3 4">
    <name type="scientific">Planctobacterium marinum</name>
    <dbReference type="NCBI Taxonomy" id="1631968"/>
    <lineage>
        <taxon>Bacteria</taxon>
        <taxon>Pseudomonadati</taxon>
        <taxon>Pseudomonadota</taxon>
        <taxon>Gammaproteobacteria</taxon>
        <taxon>Alteromonadales</taxon>
        <taxon>Alteromonadaceae</taxon>
        <taxon>Planctobacterium</taxon>
    </lineage>
</organism>
<proteinExistence type="predicted"/>
<dbReference type="InterPro" id="IPR037523">
    <property type="entry name" value="VOC_core"/>
</dbReference>
<dbReference type="EMBL" id="AP027272">
    <property type="protein sequence ID" value="BDX05345.1"/>
    <property type="molecule type" value="Genomic_DNA"/>
</dbReference>
<evidence type="ECO:0000259" key="2">
    <source>
        <dbReference type="PROSITE" id="PS51819"/>
    </source>
</evidence>
<dbReference type="InterPro" id="IPR051332">
    <property type="entry name" value="Fosfomycin_Res_Enzymes"/>
</dbReference>